<reference evidence="1" key="2">
    <citation type="submission" date="2022-06" db="UniProtKB">
        <authorList>
            <consortium name="EnsemblMetazoa"/>
        </authorList>
    </citation>
    <scope>IDENTIFICATION</scope>
    <source>
        <strain evidence="1">PS312</strain>
    </source>
</reference>
<accession>A0A8R1UNP8</accession>
<proteinExistence type="predicted"/>
<dbReference type="AlphaFoldDB" id="A0A2A6BXC2"/>
<protein>
    <submittedName>
        <fullName evidence="1">Uncharacterized protein</fullName>
    </submittedName>
</protein>
<gene>
    <name evidence="1" type="primary">WBGene00205647</name>
</gene>
<name>A0A2A6BXC2_PRIPA</name>
<evidence type="ECO:0000313" key="2">
    <source>
        <dbReference type="Proteomes" id="UP000005239"/>
    </source>
</evidence>
<keyword evidence="2" id="KW-1185">Reference proteome</keyword>
<dbReference type="EnsemblMetazoa" id="PPA32787.1">
    <property type="protein sequence ID" value="PPA32787.1"/>
    <property type="gene ID" value="WBGene00205647"/>
</dbReference>
<sequence>MLINNYILPDGRSSRVHDGAARLPRMTRRRREKLHQCLRKASWARLAASVAAAPAPPKHAPAAAARYVVPPPPVNYMAPPPAAPYQGWAAPANAPYMNASIYDPYLPPTAAFPRFY</sequence>
<reference evidence="2" key="1">
    <citation type="journal article" date="2008" name="Nat. Genet.">
        <title>The Pristionchus pacificus genome provides a unique perspective on nematode lifestyle and parasitism.</title>
        <authorList>
            <person name="Dieterich C."/>
            <person name="Clifton S.W."/>
            <person name="Schuster L.N."/>
            <person name="Chinwalla A."/>
            <person name="Delehaunty K."/>
            <person name="Dinkelacker I."/>
            <person name="Fulton L."/>
            <person name="Fulton R."/>
            <person name="Godfrey J."/>
            <person name="Minx P."/>
            <person name="Mitreva M."/>
            <person name="Roeseler W."/>
            <person name="Tian H."/>
            <person name="Witte H."/>
            <person name="Yang S.P."/>
            <person name="Wilson R.K."/>
            <person name="Sommer R.J."/>
        </authorList>
    </citation>
    <scope>NUCLEOTIDE SEQUENCE [LARGE SCALE GENOMIC DNA]</scope>
    <source>
        <strain evidence="2">PS312</strain>
    </source>
</reference>
<evidence type="ECO:0000313" key="1">
    <source>
        <dbReference type="EnsemblMetazoa" id="PPA32787.1"/>
    </source>
</evidence>
<accession>A0A2A6BXC2</accession>
<organism evidence="1 2">
    <name type="scientific">Pristionchus pacificus</name>
    <name type="common">Parasitic nematode worm</name>
    <dbReference type="NCBI Taxonomy" id="54126"/>
    <lineage>
        <taxon>Eukaryota</taxon>
        <taxon>Metazoa</taxon>
        <taxon>Ecdysozoa</taxon>
        <taxon>Nematoda</taxon>
        <taxon>Chromadorea</taxon>
        <taxon>Rhabditida</taxon>
        <taxon>Rhabditina</taxon>
        <taxon>Diplogasteromorpha</taxon>
        <taxon>Diplogasteroidea</taxon>
        <taxon>Neodiplogasteridae</taxon>
        <taxon>Pristionchus</taxon>
    </lineage>
</organism>
<dbReference type="Proteomes" id="UP000005239">
    <property type="component" value="Unassembled WGS sequence"/>
</dbReference>